<reference evidence="4" key="1">
    <citation type="submission" date="2025-08" db="UniProtKB">
        <authorList>
            <consortium name="RefSeq"/>
        </authorList>
    </citation>
    <scope>IDENTIFICATION</scope>
    <source>
        <tissue evidence="4">Adult</tissue>
    </source>
</reference>
<dbReference type="Proteomes" id="UP001652620">
    <property type="component" value="Chromosome 4"/>
</dbReference>
<evidence type="ECO:0000256" key="2">
    <source>
        <dbReference type="SAM" id="SignalP"/>
    </source>
</evidence>
<organism evidence="3 4">
    <name type="scientific">Bactrocera dorsalis</name>
    <name type="common">Oriental fruit fly</name>
    <name type="synonym">Dacus dorsalis</name>
    <dbReference type="NCBI Taxonomy" id="27457"/>
    <lineage>
        <taxon>Eukaryota</taxon>
        <taxon>Metazoa</taxon>
        <taxon>Ecdysozoa</taxon>
        <taxon>Arthropoda</taxon>
        <taxon>Hexapoda</taxon>
        <taxon>Insecta</taxon>
        <taxon>Pterygota</taxon>
        <taxon>Neoptera</taxon>
        <taxon>Endopterygota</taxon>
        <taxon>Diptera</taxon>
        <taxon>Brachycera</taxon>
        <taxon>Muscomorpha</taxon>
        <taxon>Tephritoidea</taxon>
        <taxon>Tephritidae</taxon>
        <taxon>Bactrocera</taxon>
        <taxon>Bactrocera</taxon>
    </lineage>
</organism>
<dbReference type="KEGG" id="bdr:105223525"/>
<sequence>MKPQTLCLYVLIVAFLLATEMPRVHGIGIVLTYQLLRLAAKELHHLIKGAGTGTNDIPLDHPPMQQAVTIILNNPKLIEEDGSESDNSQSLMNIDTSQKTDDIGEDKETASERLELIKKIRKWIRAFRGYSSPIHRT</sequence>
<feature type="compositionally biased region" description="Polar residues" evidence="1">
    <location>
        <begin position="85"/>
        <end position="97"/>
    </location>
</feature>
<gene>
    <name evidence="4" type="primary">LOC105223525</name>
</gene>
<feature type="region of interest" description="Disordered" evidence="1">
    <location>
        <begin position="79"/>
        <end position="107"/>
    </location>
</feature>
<dbReference type="RefSeq" id="XP_011199568.2">
    <property type="nucleotide sequence ID" value="XM_011201266.2"/>
</dbReference>
<keyword evidence="2" id="KW-0732">Signal</keyword>
<feature type="signal peptide" evidence="2">
    <location>
        <begin position="1"/>
        <end position="26"/>
    </location>
</feature>
<proteinExistence type="predicted"/>
<evidence type="ECO:0000313" key="3">
    <source>
        <dbReference type="Proteomes" id="UP001652620"/>
    </source>
</evidence>
<feature type="chain" id="PRO_5046100268" evidence="2">
    <location>
        <begin position="27"/>
        <end position="137"/>
    </location>
</feature>
<keyword evidence="3" id="KW-1185">Reference proteome</keyword>
<protein>
    <submittedName>
        <fullName evidence="4">Uncharacterized protein LOC105223525</fullName>
    </submittedName>
</protein>
<dbReference type="InParanoid" id="A0A6I9UW64"/>
<dbReference type="OrthoDB" id="8086142at2759"/>
<dbReference type="GeneID" id="105223525"/>
<feature type="compositionally biased region" description="Basic and acidic residues" evidence="1">
    <location>
        <begin position="98"/>
        <end position="107"/>
    </location>
</feature>
<dbReference type="AlphaFoldDB" id="A0A6I9UW64"/>
<evidence type="ECO:0000313" key="4">
    <source>
        <dbReference type="RefSeq" id="XP_011199568.2"/>
    </source>
</evidence>
<accession>A0A6I9UW64</accession>
<evidence type="ECO:0000256" key="1">
    <source>
        <dbReference type="SAM" id="MobiDB-lite"/>
    </source>
</evidence>
<name>A0A6I9UW64_BACDO</name>